<accession>A0A9W4WL49</accession>
<keyword evidence="2" id="KW-0812">Transmembrane</keyword>
<feature type="coiled-coil region" evidence="1">
    <location>
        <begin position="295"/>
        <end position="333"/>
    </location>
</feature>
<dbReference type="Gene3D" id="3.40.50.300">
    <property type="entry name" value="P-loop containing nucleotide triphosphate hydrolases"/>
    <property type="match status" value="1"/>
</dbReference>
<keyword evidence="4" id="KW-1185">Reference proteome</keyword>
<comment type="caution">
    <text evidence="3">The sequence shown here is derived from an EMBL/GenBank/DDBJ whole genome shotgun (WGS) entry which is preliminary data.</text>
</comment>
<name>A0A9W4WL49_9GLOM</name>
<reference evidence="3" key="1">
    <citation type="submission" date="2022-08" db="EMBL/GenBank/DDBJ databases">
        <authorList>
            <person name="Kallberg Y."/>
            <person name="Tangrot J."/>
            <person name="Rosling A."/>
        </authorList>
    </citation>
    <scope>NUCLEOTIDE SEQUENCE</scope>
    <source>
        <strain evidence="3">Wild A</strain>
    </source>
</reference>
<keyword evidence="2" id="KW-1133">Transmembrane helix</keyword>
<protein>
    <submittedName>
        <fullName evidence="3">2935_t:CDS:1</fullName>
    </submittedName>
</protein>
<keyword evidence="1" id="KW-0175">Coiled coil</keyword>
<dbReference type="AlphaFoldDB" id="A0A9W4WL49"/>
<dbReference type="EMBL" id="CAMKVN010000022">
    <property type="protein sequence ID" value="CAI2162026.1"/>
    <property type="molecule type" value="Genomic_DNA"/>
</dbReference>
<dbReference type="OrthoDB" id="2444696at2759"/>
<feature type="transmembrane region" description="Helical" evidence="2">
    <location>
        <begin position="20"/>
        <end position="40"/>
    </location>
</feature>
<evidence type="ECO:0000313" key="3">
    <source>
        <dbReference type="EMBL" id="CAI2162026.1"/>
    </source>
</evidence>
<organism evidence="3 4">
    <name type="scientific">Funneliformis geosporum</name>
    <dbReference type="NCBI Taxonomy" id="1117311"/>
    <lineage>
        <taxon>Eukaryota</taxon>
        <taxon>Fungi</taxon>
        <taxon>Fungi incertae sedis</taxon>
        <taxon>Mucoromycota</taxon>
        <taxon>Glomeromycotina</taxon>
        <taxon>Glomeromycetes</taxon>
        <taxon>Glomerales</taxon>
        <taxon>Glomeraceae</taxon>
        <taxon>Funneliformis</taxon>
    </lineage>
</organism>
<dbReference type="SUPFAM" id="SSF52540">
    <property type="entry name" value="P-loop containing nucleoside triphosphate hydrolases"/>
    <property type="match status" value="1"/>
</dbReference>
<dbReference type="Proteomes" id="UP001153678">
    <property type="component" value="Unassembled WGS sequence"/>
</dbReference>
<gene>
    <name evidence="3" type="ORF">FWILDA_LOCUS350</name>
</gene>
<dbReference type="InterPro" id="IPR027417">
    <property type="entry name" value="P-loop_NTPase"/>
</dbReference>
<evidence type="ECO:0000256" key="1">
    <source>
        <dbReference type="SAM" id="Coils"/>
    </source>
</evidence>
<keyword evidence="2" id="KW-0472">Membrane</keyword>
<sequence length="344" mass="40325">MTFLMVKEAADKGETKLMWWGIGFYLLTMAVIISFQYLVYKKDQPFQKSLKKEIEREDFLINKRDLIIKKNLTASSLTSYDYYLAKTHQKANRRDLVYTLSWVVPSYSLVRMSSFIFLPFAVKSDNAYSAVTKIIDLADSTKKITERLRDYPYGLSAQKQINNFLALPERNDIQKNILIDENIKSITLKGISFSYPESKQPVLRKLDWEFEKGKINHLTGANAYAEHENLIENGLSTGQKQLVDLNKLFINSGKKEIFIFDEADNALDETNRQEFRQKDMVEINGNKLTSRRNQRTKAEKILEDIESQLRKLITDKRELKKKFLAKLKEIERQNKDNQEWYKTN</sequence>
<evidence type="ECO:0000256" key="2">
    <source>
        <dbReference type="SAM" id="Phobius"/>
    </source>
</evidence>
<evidence type="ECO:0000313" key="4">
    <source>
        <dbReference type="Proteomes" id="UP001153678"/>
    </source>
</evidence>
<proteinExistence type="predicted"/>